<name>A0A024UT43_9STRA</name>
<dbReference type="VEuPathDB" id="FungiDB:H310_00072"/>
<dbReference type="EMBL" id="KI913952">
    <property type="protein sequence ID" value="ETW09504.1"/>
    <property type="molecule type" value="Genomic_DNA"/>
</dbReference>
<sequence>MQGQWDSHTASLWLVGVVVEVVKKLDRGTRWRELRMEVMHSDAHELVGAKGGVEQLKLAFVFALVVKGTVVGFRVSMRLTERVAALARYRGQAESGFAEPALPLVGLKWHLGWFLTWVVQSFDDFVEAKVWHVRIEGVSHPTAVSARGSRRRFFHRAKTQGQTCACKLGLHFFAFEVDTQDLVK</sequence>
<accession>A0A024UT43</accession>
<evidence type="ECO:0000313" key="1">
    <source>
        <dbReference type="EMBL" id="ETW09504.1"/>
    </source>
</evidence>
<organism evidence="1">
    <name type="scientific">Aphanomyces invadans</name>
    <dbReference type="NCBI Taxonomy" id="157072"/>
    <lineage>
        <taxon>Eukaryota</taxon>
        <taxon>Sar</taxon>
        <taxon>Stramenopiles</taxon>
        <taxon>Oomycota</taxon>
        <taxon>Saprolegniomycetes</taxon>
        <taxon>Saprolegniales</taxon>
        <taxon>Verrucalvaceae</taxon>
        <taxon>Aphanomyces</taxon>
    </lineage>
</organism>
<dbReference type="AlphaFoldDB" id="A0A024UT43"/>
<reference evidence="1" key="1">
    <citation type="submission" date="2013-12" db="EMBL/GenBank/DDBJ databases">
        <title>The Genome Sequence of Aphanomyces invadans NJM9701.</title>
        <authorList>
            <consortium name="The Broad Institute Genomics Platform"/>
            <person name="Russ C."/>
            <person name="Tyler B."/>
            <person name="van West P."/>
            <person name="Dieguez-Uribeondo J."/>
            <person name="Young S.K."/>
            <person name="Zeng Q."/>
            <person name="Gargeya S."/>
            <person name="Fitzgerald M."/>
            <person name="Abouelleil A."/>
            <person name="Alvarado L."/>
            <person name="Chapman S.B."/>
            <person name="Gainer-Dewar J."/>
            <person name="Goldberg J."/>
            <person name="Griggs A."/>
            <person name="Gujja S."/>
            <person name="Hansen M."/>
            <person name="Howarth C."/>
            <person name="Imamovic A."/>
            <person name="Ireland A."/>
            <person name="Larimer J."/>
            <person name="McCowan C."/>
            <person name="Murphy C."/>
            <person name="Pearson M."/>
            <person name="Poon T.W."/>
            <person name="Priest M."/>
            <person name="Roberts A."/>
            <person name="Saif S."/>
            <person name="Shea T."/>
            <person name="Sykes S."/>
            <person name="Wortman J."/>
            <person name="Nusbaum C."/>
            <person name="Birren B."/>
        </authorList>
    </citation>
    <scope>NUCLEOTIDE SEQUENCE [LARGE SCALE GENOMIC DNA]</scope>
    <source>
        <strain evidence="1">NJM9701</strain>
    </source>
</reference>
<proteinExistence type="predicted"/>
<gene>
    <name evidence="1" type="ORF">H310_00072</name>
</gene>
<dbReference type="RefSeq" id="XP_008860915.1">
    <property type="nucleotide sequence ID" value="XM_008862693.1"/>
</dbReference>
<dbReference type="GeneID" id="20077122"/>
<protein>
    <submittedName>
        <fullName evidence="1">Uncharacterized protein</fullName>
    </submittedName>
</protein>